<dbReference type="Proteomes" id="UP000002011">
    <property type="component" value="Chromosome"/>
</dbReference>
<dbReference type="InterPro" id="IPR023393">
    <property type="entry name" value="START-like_dom_sf"/>
</dbReference>
<dbReference type="EMBL" id="CP001619">
    <property type="protein sequence ID" value="ACT95478.1"/>
    <property type="molecule type" value="Genomic_DNA"/>
</dbReference>
<dbReference type="KEGG" id="dfe:Dfer_4276"/>
<dbReference type="RefSeq" id="WP_015813721.1">
    <property type="nucleotide sequence ID" value="NC_013037.1"/>
</dbReference>
<dbReference type="SUPFAM" id="SSF55961">
    <property type="entry name" value="Bet v1-like"/>
    <property type="match status" value="1"/>
</dbReference>
<evidence type="ECO:0000313" key="3">
    <source>
        <dbReference type="EMBL" id="ACT95478.1"/>
    </source>
</evidence>
<dbReference type="Gene3D" id="3.30.530.20">
    <property type="match status" value="1"/>
</dbReference>
<feature type="domain" description="Activator of Hsp90 ATPase homologue 1/2-like C-terminal" evidence="2">
    <location>
        <begin position="26"/>
        <end position="162"/>
    </location>
</feature>
<dbReference type="AlphaFoldDB" id="C6W123"/>
<evidence type="ECO:0000256" key="1">
    <source>
        <dbReference type="ARBA" id="ARBA00006817"/>
    </source>
</evidence>
<protein>
    <submittedName>
        <fullName evidence="3">Activator of Hsp90 ATPase 1 family protein</fullName>
    </submittedName>
</protein>
<dbReference type="Pfam" id="PF08327">
    <property type="entry name" value="AHSA1"/>
    <property type="match status" value="1"/>
</dbReference>
<dbReference type="HOGENOM" id="CLU_108923_6_0_10"/>
<evidence type="ECO:0000259" key="2">
    <source>
        <dbReference type="Pfam" id="PF08327"/>
    </source>
</evidence>
<dbReference type="OrthoDB" id="9795306at2"/>
<comment type="similarity">
    <text evidence="1">Belongs to the AHA1 family.</text>
</comment>
<dbReference type="InterPro" id="IPR013538">
    <property type="entry name" value="ASHA1/2-like_C"/>
</dbReference>
<proteinExistence type="inferred from homology"/>
<gene>
    <name evidence="3" type="ordered locus">Dfer_4276</name>
</gene>
<name>C6W123_DYAFD</name>
<reference evidence="3 4" key="1">
    <citation type="journal article" date="2009" name="Stand. Genomic Sci.">
        <title>Complete genome sequence of Dyadobacter fermentans type strain (NS114).</title>
        <authorList>
            <person name="Lang E."/>
            <person name="Lapidus A."/>
            <person name="Chertkov O."/>
            <person name="Brettin T."/>
            <person name="Detter J.C."/>
            <person name="Han C."/>
            <person name="Copeland A."/>
            <person name="Glavina Del Rio T."/>
            <person name="Nolan M."/>
            <person name="Chen F."/>
            <person name="Lucas S."/>
            <person name="Tice H."/>
            <person name="Cheng J.F."/>
            <person name="Land M."/>
            <person name="Hauser L."/>
            <person name="Chang Y.J."/>
            <person name="Jeffries C.D."/>
            <person name="Kopitz M."/>
            <person name="Bruce D."/>
            <person name="Goodwin L."/>
            <person name="Pitluck S."/>
            <person name="Ovchinnikova G."/>
            <person name="Pati A."/>
            <person name="Ivanova N."/>
            <person name="Mavrommatis K."/>
            <person name="Chen A."/>
            <person name="Palaniappan K."/>
            <person name="Chain P."/>
            <person name="Bristow J."/>
            <person name="Eisen J.A."/>
            <person name="Markowitz V."/>
            <person name="Hugenholtz P."/>
            <person name="Goker M."/>
            <person name="Rohde M."/>
            <person name="Kyrpides N.C."/>
            <person name="Klenk H.P."/>
        </authorList>
    </citation>
    <scope>NUCLEOTIDE SEQUENCE [LARGE SCALE GENOMIC DNA]</scope>
    <source>
        <strain evidence="4">ATCC 700827 / DSM 18053 / CIP 107007 / KCTC 52180 / NS114</strain>
    </source>
</reference>
<organism evidence="3 4">
    <name type="scientific">Dyadobacter fermentans (strain ATCC 700827 / DSM 18053 / CIP 107007 / KCTC 52180 / NS114)</name>
    <dbReference type="NCBI Taxonomy" id="471854"/>
    <lineage>
        <taxon>Bacteria</taxon>
        <taxon>Pseudomonadati</taxon>
        <taxon>Bacteroidota</taxon>
        <taxon>Cytophagia</taxon>
        <taxon>Cytophagales</taxon>
        <taxon>Spirosomataceae</taxon>
        <taxon>Dyadobacter</taxon>
    </lineage>
</organism>
<dbReference type="CDD" id="cd07814">
    <property type="entry name" value="SRPBCC_CalC_Aha1-like"/>
    <property type="match status" value="1"/>
</dbReference>
<accession>C6W123</accession>
<dbReference type="STRING" id="471854.Dfer_4276"/>
<dbReference type="eggNOG" id="COG3832">
    <property type="taxonomic scope" value="Bacteria"/>
</dbReference>
<evidence type="ECO:0000313" key="4">
    <source>
        <dbReference type="Proteomes" id="UP000002011"/>
    </source>
</evidence>
<sequence length="164" mass="18828">MKSNLLMNFSVDKENNRVKVEREFAAPVGKVWAAWTQSELLDQWWAPRPWKARTKSMDFRVGGSWLYAMVGPEGEEHWAKVEYKTIDPQQKFTANDAFCDENGTINNEFAQALWTNTFTEANGTTTVSVAIQYDKLEDLEQMIEMGFKEGFTMALGNLDELLDK</sequence>
<keyword evidence="4" id="KW-1185">Reference proteome</keyword>